<dbReference type="GO" id="GO:0071578">
    <property type="term" value="P:zinc ion import across plasma membrane"/>
    <property type="evidence" value="ECO:0007669"/>
    <property type="project" value="TreeGrafter"/>
</dbReference>
<feature type="compositionally biased region" description="Basic residues" evidence="6">
    <location>
        <begin position="508"/>
        <end position="517"/>
    </location>
</feature>
<dbReference type="GO" id="GO:0005385">
    <property type="term" value="F:zinc ion transmembrane transporter activity"/>
    <property type="evidence" value="ECO:0007669"/>
    <property type="project" value="TreeGrafter"/>
</dbReference>
<dbReference type="InterPro" id="IPR050799">
    <property type="entry name" value="ZIP_Transporter"/>
</dbReference>
<feature type="region of interest" description="Disordered" evidence="6">
    <location>
        <begin position="409"/>
        <end position="447"/>
    </location>
</feature>
<evidence type="ECO:0000256" key="2">
    <source>
        <dbReference type="ARBA" id="ARBA00006939"/>
    </source>
</evidence>
<evidence type="ECO:0000256" key="6">
    <source>
        <dbReference type="SAM" id="MobiDB-lite"/>
    </source>
</evidence>
<feature type="transmembrane region" description="Helical" evidence="7">
    <location>
        <begin position="380"/>
        <end position="402"/>
    </location>
</feature>
<feature type="region of interest" description="Disordered" evidence="6">
    <location>
        <begin position="501"/>
        <end position="541"/>
    </location>
</feature>
<proteinExistence type="inferred from homology"/>
<feature type="transmembrane region" description="Helical" evidence="7">
    <location>
        <begin position="324"/>
        <end position="345"/>
    </location>
</feature>
<name>A0A914BSD6_PATMI</name>
<evidence type="ECO:0000256" key="4">
    <source>
        <dbReference type="ARBA" id="ARBA00022989"/>
    </source>
</evidence>
<dbReference type="GO" id="GO:0005886">
    <property type="term" value="C:plasma membrane"/>
    <property type="evidence" value="ECO:0007669"/>
    <property type="project" value="TreeGrafter"/>
</dbReference>
<feature type="transmembrane region" description="Helical" evidence="7">
    <location>
        <begin position="611"/>
        <end position="632"/>
    </location>
</feature>
<accession>A0A914BSD6</accession>
<evidence type="ECO:0000313" key="9">
    <source>
        <dbReference type="EnsemblMetazoa" id="XP_038078880.1"/>
    </source>
</evidence>
<feature type="compositionally biased region" description="Basic and acidic residues" evidence="6">
    <location>
        <begin position="125"/>
        <end position="146"/>
    </location>
</feature>
<dbReference type="PANTHER" id="PTHR12191:SF30">
    <property type="entry name" value="ZINC TRANSPORTER ZIP4 N-TERMINAL DOMAIN-CONTAINING PROTEIN"/>
    <property type="match status" value="1"/>
</dbReference>
<dbReference type="GeneID" id="119746145"/>
<dbReference type="AlphaFoldDB" id="A0A914BSD6"/>
<comment type="similarity">
    <text evidence="2">Belongs to the ZIP transporter (TC 2.A.5) family.</text>
</comment>
<feature type="transmembrane region" description="Helical" evidence="7">
    <location>
        <begin position="289"/>
        <end position="312"/>
    </location>
</feature>
<dbReference type="Proteomes" id="UP000887568">
    <property type="component" value="Unplaced"/>
</dbReference>
<feature type="compositionally biased region" description="Basic residues" evidence="6">
    <location>
        <begin position="409"/>
        <end position="418"/>
    </location>
</feature>
<comment type="subcellular location">
    <subcellularLocation>
        <location evidence="1">Membrane</location>
        <topology evidence="1">Multi-pass membrane protein</topology>
    </subcellularLocation>
</comment>
<dbReference type="InterPro" id="IPR003689">
    <property type="entry name" value="ZIP"/>
</dbReference>
<feature type="region of interest" description="Disordered" evidence="6">
    <location>
        <begin position="108"/>
        <end position="166"/>
    </location>
</feature>
<dbReference type="RefSeq" id="XP_038078880.1">
    <property type="nucleotide sequence ID" value="XM_038222952.1"/>
</dbReference>
<feature type="region of interest" description="Disordered" evidence="6">
    <location>
        <begin position="252"/>
        <end position="280"/>
    </location>
</feature>
<reference evidence="9" key="1">
    <citation type="submission" date="2022-11" db="UniProtKB">
        <authorList>
            <consortium name="EnsemblMetazoa"/>
        </authorList>
    </citation>
    <scope>IDENTIFICATION</scope>
</reference>
<keyword evidence="10" id="KW-1185">Reference proteome</keyword>
<evidence type="ECO:0000256" key="5">
    <source>
        <dbReference type="ARBA" id="ARBA00023136"/>
    </source>
</evidence>
<evidence type="ECO:0000256" key="1">
    <source>
        <dbReference type="ARBA" id="ARBA00004141"/>
    </source>
</evidence>
<dbReference type="GO" id="GO:0140410">
    <property type="term" value="F:monoatomic cation:bicarbonate symporter activity"/>
    <property type="evidence" value="ECO:0007669"/>
    <property type="project" value="TreeGrafter"/>
</dbReference>
<keyword evidence="4 7" id="KW-1133">Transmembrane helix</keyword>
<dbReference type="PANTHER" id="PTHR12191">
    <property type="entry name" value="SOLUTE CARRIER FAMILY 39"/>
    <property type="match status" value="1"/>
</dbReference>
<feature type="transmembrane region" description="Helical" evidence="7">
    <location>
        <begin position="676"/>
        <end position="696"/>
    </location>
</feature>
<evidence type="ECO:0000256" key="7">
    <source>
        <dbReference type="SAM" id="Phobius"/>
    </source>
</evidence>
<protein>
    <submittedName>
        <fullName evidence="9">Uncharacterized protein</fullName>
    </submittedName>
</protein>
<dbReference type="GO" id="GO:0030003">
    <property type="term" value="P:intracellular monoatomic cation homeostasis"/>
    <property type="evidence" value="ECO:0007669"/>
    <property type="project" value="TreeGrafter"/>
</dbReference>
<keyword evidence="5 7" id="KW-0472">Membrane</keyword>
<evidence type="ECO:0000313" key="10">
    <source>
        <dbReference type="Proteomes" id="UP000887568"/>
    </source>
</evidence>
<feature type="region of interest" description="Disordered" evidence="6">
    <location>
        <begin position="23"/>
        <end position="49"/>
    </location>
</feature>
<feature type="signal peptide" evidence="8">
    <location>
        <begin position="1"/>
        <end position="27"/>
    </location>
</feature>
<evidence type="ECO:0000256" key="3">
    <source>
        <dbReference type="ARBA" id="ARBA00022692"/>
    </source>
</evidence>
<evidence type="ECO:0000256" key="8">
    <source>
        <dbReference type="SAM" id="SignalP"/>
    </source>
</evidence>
<dbReference type="OrthoDB" id="200954at2759"/>
<feature type="transmembrane region" description="Helical" evidence="7">
    <location>
        <begin position="638"/>
        <end position="655"/>
    </location>
</feature>
<sequence length="707" mass="76793">MKRGSISSTVLLTLALSLHITHSSAEADSPQPAKAQDDRADKLSPLGSLLLDPHQEQGEFLHQLFDKYGNANSTDGEGRLSFEGLSALMGSIGLGARGGDAWHDHRELGGAVPGQVDNASTHQHSHVEHHGSSQDEQEAGTHDHGAESSSVEPFSFEDQQHSEDREAAVTQALDDVHQDDDLNPTQHTADEEELEHNHLAQCLTPDALLDIFDIPSSASGLTKVQFLQICPVLLQQLDSHVCMQFDVSGREEHHHDSHDDHEDHEDTTTHGHHDLNATGSGAGHHSGHVWGYGIAAVTLISLASITCILVVPCMQHYPHVYHRLLSVLVAMAVGTLAGDAMMHLIPHSLGIHVHDDTKTQEEDGHAHEALEAEKQHARNAVWKGFFVLLGIFMFFIIEQLMASCQQARKDRKARRKTRQRADKKSSSQRPLHSSQREDGSDDQQQEEALQGEYKKINGSEAIGEKLCHHCSPASTSAVGSNREIIRNSMLLLEDFELQNGRVDPASTSHHHHHHHHHDCHDDDPEMGPSHHHGHSHDPPAPGDNSIATLAWIIVMGDGLHNFCDGLIVGAAFADSVAGGLSTSIAVMCHEIPHELGDFAVMLKGGMSIKQALCVQAISSVLAYMGLAIGIAAGNVEAVSMWIFALAGGMFVYIALVDLFPELIETLNGNPGKKVQLLGLQAMGTVLGVGIMLLIGLQEDWLREQLDG</sequence>
<organism evidence="9 10">
    <name type="scientific">Patiria miniata</name>
    <name type="common">Bat star</name>
    <name type="synonym">Asterina miniata</name>
    <dbReference type="NCBI Taxonomy" id="46514"/>
    <lineage>
        <taxon>Eukaryota</taxon>
        <taxon>Metazoa</taxon>
        <taxon>Echinodermata</taxon>
        <taxon>Eleutherozoa</taxon>
        <taxon>Asterozoa</taxon>
        <taxon>Asteroidea</taxon>
        <taxon>Valvatacea</taxon>
        <taxon>Valvatida</taxon>
        <taxon>Asterinidae</taxon>
        <taxon>Patiria</taxon>
    </lineage>
</organism>
<feature type="compositionally biased region" description="Basic and acidic residues" evidence="6">
    <location>
        <begin position="252"/>
        <end position="275"/>
    </location>
</feature>
<feature type="chain" id="PRO_5037158971" evidence="8">
    <location>
        <begin position="28"/>
        <end position="707"/>
    </location>
</feature>
<keyword evidence="3 7" id="KW-0812">Transmembrane</keyword>
<dbReference type="EnsemblMetazoa" id="XM_038222952.1">
    <property type="protein sequence ID" value="XP_038078880.1"/>
    <property type="gene ID" value="LOC119746145"/>
</dbReference>
<dbReference type="OMA" id="DSHVCMQ"/>
<dbReference type="Pfam" id="PF02535">
    <property type="entry name" value="Zip"/>
    <property type="match status" value="1"/>
</dbReference>
<keyword evidence="8" id="KW-0732">Signal</keyword>